<organism evidence="5 6">
    <name type="scientific">Tardiphaga alba</name>
    <dbReference type="NCBI Taxonomy" id="340268"/>
    <lineage>
        <taxon>Bacteria</taxon>
        <taxon>Pseudomonadati</taxon>
        <taxon>Pseudomonadota</taxon>
        <taxon>Alphaproteobacteria</taxon>
        <taxon>Hyphomicrobiales</taxon>
        <taxon>Nitrobacteraceae</taxon>
        <taxon>Tardiphaga</taxon>
    </lineage>
</organism>
<dbReference type="SUPFAM" id="SSF46894">
    <property type="entry name" value="C-terminal effector domain of the bipartite response regulators"/>
    <property type="match status" value="1"/>
</dbReference>
<dbReference type="Pfam" id="PF00196">
    <property type="entry name" value="GerE"/>
    <property type="match status" value="1"/>
</dbReference>
<dbReference type="CDD" id="cd06170">
    <property type="entry name" value="LuxR_C_like"/>
    <property type="match status" value="1"/>
</dbReference>
<dbReference type="InterPro" id="IPR000792">
    <property type="entry name" value="Tscrpt_reg_LuxR_C"/>
</dbReference>
<proteinExistence type="predicted"/>
<keyword evidence="2" id="KW-0238">DNA-binding</keyword>
<protein>
    <recommendedName>
        <fullName evidence="4">HTH luxR-type domain-containing protein</fullName>
    </recommendedName>
</protein>
<evidence type="ECO:0000256" key="1">
    <source>
        <dbReference type="ARBA" id="ARBA00023015"/>
    </source>
</evidence>
<keyword evidence="6" id="KW-1185">Reference proteome</keyword>
<dbReference type="EMBL" id="CP036498">
    <property type="protein sequence ID" value="QUS37805.1"/>
    <property type="molecule type" value="Genomic_DNA"/>
</dbReference>
<dbReference type="PANTHER" id="PTHR44688">
    <property type="entry name" value="DNA-BINDING TRANSCRIPTIONAL ACTIVATOR DEVR_DOSR"/>
    <property type="match status" value="1"/>
</dbReference>
<name>A0ABX8A7M4_9BRAD</name>
<dbReference type="PROSITE" id="PS00622">
    <property type="entry name" value="HTH_LUXR_1"/>
    <property type="match status" value="1"/>
</dbReference>
<sequence length="97" mass="11110">MHRLQAARRERLASERNRDAYQAAVSNIEARFITLSERERQILLHVASGHTNKQIAGTLGIAEVTVKLHRSAMMRKMTATTLIDLVRMWDTMVRHGD</sequence>
<dbReference type="SMART" id="SM00421">
    <property type="entry name" value="HTH_LUXR"/>
    <property type="match status" value="1"/>
</dbReference>
<dbReference type="PANTHER" id="PTHR44688:SF16">
    <property type="entry name" value="DNA-BINDING TRANSCRIPTIONAL ACTIVATOR DEVR_DOSR"/>
    <property type="match status" value="1"/>
</dbReference>
<reference evidence="5 6" key="1">
    <citation type="submission" date="2019-02" db="EMBL/GenBank/DDBJ databases">
        <title>Emended description of the genus Rhodopseudomonas and description of Rhodopseudomonas albus sp. nov., a non-phototrophic, heavy-metal-tolerant bacterium isolated from garden soil.</title>
        <authorList>
            <person name="Bao Z."/>
            <person name="Cao W.W."/>
            <person name="Sato Y."/>
            <person name="Nishizawa T."/>
            <person name="Zhao J."/>
            <person name="Guo Y."/>
            <person name="Ohta H."/>
        </authorList>
    </citation>
    <scope>NUCLEOTIDE SEQUENCE [LARGE SCALE GENOMIC DNA]</scope>
    <source>
        <strain evidence="5 6">SK50-23</strain>
    </source>
</reference>
<keyword evidence="3" id="KW-0804">Transcription</keyword>
<evidence type="ECO:0000313" key="6">
    <source>
        <dbReference type="Proteomes" id="UP000682843"/>
    </source>
</evidence>
<dbReference type="InterPro" id="IPR016032">
    <property type="entry name" value="Sig_transdc_resp-reg_C-effctor"/>
</dbReference>
<evidence type="ECO:0000256" key="3">
    <source>
        <dbReference type="ARBA" id="ARBA00023163"/>
    </source>
</evidence>
<keyword evidence="1" id="KW-0805">Transcription regulation</keyword>
<dbReference type="RefSeq" id="WP_211911338.1">
    <property type="nucleotide sequence ID" value="NZ_CP036498.1"/>
</dbReference>
<dbReference type="PROSITE" id="PS50043">
    <property type="entry name" value="HTH_LUXR_2"/>
    <property type="match status" value="1"/>
</dbReference>
<evidence type="ECO:0000256" key="2">
    <source>
        <dbReference type="ARBA" id="ARBA00023125"/>
    </source>
</evidence>
<evidence type="ECO:0000313" key="5">
    <source>
        <dbReference type="EMBL" id="QUS37805.1"/>
    </source>
</evidence>
<feature type="domain" description="HTH luxR-type" evidence="4">
    <location>
        <begin position="28"/>
        <end position="93"/>
    </location>
</feature>
<dbReference type="Gene3D" id="1.10.10.10">
    <property type="entry name" value="Winged helix-like DNA-binding domain superfamily/Winged helix DNA-binding domain"/>
    <property type="match status" value="1"/>
</dbReference>
<dbReference type="PRINTS" id="PR00038">
    <property type="entry name" value="HTHLUXR"/>
</dbReference>
<evidence type="ECO:0000259" key="4">
    <source>
        <dbReference type="PROSITE" id="PS50043"/>
    </source>
</evidence>
<accession>A0ABX8A7M4</accession>
<dbReference type="InterPro" id="IPR036388">
    <property type="entry name" value="WH-like_DNA-bd_sf"/>
</dbReference>
<dbReference type="Proteomes" id="UP000682843">
    <property type="component" value="Chromosome"/>
</dbReference>
<gene>
    <name evidence="5" type="ORF">RPMA_02185</name>
</gene>